<evidence type="ECO:0000259" key="3">
    <source>
        <dbReference type="Pfam" id="PF06094"/>
    </source>
</evidence>
<dbReference type="InterPro" id="IPR013024">
    <property type="entry name" value="GGCT-like"/>
</dbReference>
<dbReference type="Pfam" id="PF06094">
    <property type="entry name" value="GGACT"/>
    <property type="match status" value="1"/>
</dbReference>
<comment type="caution">
    <text evidence="4">The sequence shown here is derived from an EMBL/GenBank/DDBJ whole genome shotgun (WGS) entry which is preliminary data.</text>
</comment>
<feature type="domain" description="Gamma-glutamylcyclotransferase AIG2-like" evidence="3">
    <location>
        <begin position="4"/>
        <end position="119"/>
    </location>
</feature>
<sequence length="147" mass="16443">MAHLFVYGSLMWPDIMARVCGPDAAPAHPPQPARLTDHARHPVRGQDYPGLRPHTGAEVAGRVYLDLPEAAWPRLDAFEGDDYQRSEVLITGPDGLPLRAWTYLFKDDRAHALDPGAWDEDRFDREGKARFVERYTGFHATPKAAPG</sequence>
<reference evidence="4 5" key="1">
    <citation type="submission" date="2020-08" db="EMBL/GenBank/DDBJ databases">
        <title>Genomic Encyclopedia of Type Strains, Phase III (KMG-III): the genomes of soil and plant-associated and newly described type strains.</title>
        <authorList>
            <person name="Whitman W."/>
        </authorList>
    </citation>
    <scope>NUCLEOTIDE SEQUENCE [LARGE SCALE GENOMIC DNA]</scope>
    <source>
        <strain evidence="4 5">CECT 7247</strain>
    </source>
</reference>
<dbReference type="InterPro" id="IPR009288">
    <property type="entry name" value="AIG2-like_dom"/>
</dbReference>
<name>A0ABR6GR19_9BURK</name>
<dbReference type="CDD" id="cd06661">
    <property type="entry name" value="GGCT_like"/>
    <property type="match status" value="1"/>
</dbReference>
<keyword evidence="1" id="KW-0808">Transferase</keyword>
<gene>
    <name evidence="4" type="ORF">FHS28_001910</name>
</gene>
<dbReference type="SUPFAM" id="SSF110857">
    <property type="entry name" value="Gamma-glutamyl cyclotransferase-like"/>
    <property type="match status" value="1"/>
</dbReference>
<dbReference type="PANTHER" id="PTHR31544:SF2">
    <property type="entry name" value="AIG2-LIKE PROTEIN D"/>
    <property type="match status" value="1"/>
</dbReference>
<evidence type="ECO:0000256" key="1">
    <source>
        <dbReference type="ARBA" id="ARBA00022679"/>
    </source>
</evidence>
<proteinExistence type="predicted"/>
<dbReference type="PANTHER" id="PTHR31544">
    <property type="entry name" value="AIG2-LIKE PROTEIN D"/>
    <property type="match status" value="1"/>
</dbReference>
<organism evidence="4 5">
    <name type="scientific">Roseateles terrae</name>
    <dbReference type="NCBI Taxonomy" id="431060"/>
    <lineage>
        <taxon>Bacteria</taxon>
        <taxon>Pseudomonadati</taxon>
        <taxon>Pseudomonadota</taxon>
        <taxon>Betaproteobacteria</taxon>
        <taxon>Burkholderiales</taxon>
        <taxon>Sphaerotilaceae</taxon>
        <taxon>Roseateles</taxon>
    </lineage>
</organism>
<dbReference type="InterPro" id="IPR036568">
    <property type="entry name" value="GGCT-like_sf"/>
</dbReference>
<evidence type="ECO:0000313" key="5">
    <source>
        <dbReference type="Proteomes" id="UP000574369"/>
    </source>
</evidence>
<evidence type="ECO:0000256" key="2">
    <source>
        <dbReference type="ARBA" id="ARBA00030602"/>
    </source>
</evidence>
<evidence type="ECO:0000313" key="4">
    <source>
        <dbReference type="EMBL" id="MBB3194514.1"/>
    </source>
</evidence>
<dbReference type="Proteomes" id="UP000574369">
    <property type="component" value="Unassembled WGS sequence"/>
</dbReference>
<protein>
    <recommendedName>
        <fullName evidence="2">Putative gamma-glutamylcyclotransferase</fullName>
    </recommendedName>
</protein>
<dbReference type="InterPro" id="IPR045038">
    <property type="entry name" value="AIG2-like"/>
</dbReference>
<dbReference type="Gene3D" id="3.10.490.10">
    <property type="entry name" value="Gamma-glutamyl cyclotransferase-like"/>
    <property type="match status" value="1"/>
</dbReference>
<keyword evidence="5" id="KW-1185">Reference proteome</keyword>
<dbReference type="EMBL" id="JACHXO010000003">
    <property type="protein sequence ID" value="MBB3194514.1"/>
    <property type="molecule type" value="Genomic_DNA"/>
</dbReference>
<dbReference type="RefSeq" id="WP_088454538.1">
    <property type="nucleotide sequence ID" value="NZ_JACHXO010000003.1"/>
</dbReference>
<accession>A0ABR6GR19</accession>